<proteinExistence type="predicted"/>
<name>A0A1X7A2Q6_9RHOB</name>
<reference evidence="2 3" key="1">
    <citation type="submission" date="2017-03" db="EMBL/GenBank/DDBJ databases">
        <authorList>
            <person name="Afonso C.L."/>
            <person name="Miller P.J."/>
            <person name="Scott M.A."/>
            <person name="Spackman E."/>
            <person name="Goraichik I."/>
            <person name="Dimitrov K.M."/>
            <person name="Suarez D.L."/>
            <person name="Swayne D.E."/>
        </authorList>
    </citation>
    <scope>NUCLEOTIDE SEQUENCE [LARGE SCALE GENOMIC DNA]</scope>
    <source>
        <strain evidence="2 3">CECT 7751</strain>
    </source>
</reference>
<sequence>MKTLKALGVAALVAASATSASAQFFNGYSDDDARSGLNSVQSAQQDVTRNYTDTNSLAASGNAVVDYSDDDARSGLNGTNAYVLPEAK</sequence>
<keyword evidence="3" id="KW-1185">Reference proteome</keyword>
<evidence type="ECO:0000313" key="3">
    <source>
        <dbReference type="Proteomes" id="UP000193963"/>
    </source>
</evidence>
<dbReference type="RefSeq" id="WP_085889622.1">
    <property type="nucleotide sequence ID" value="NZ_FWFN01000008.1"/>
</dbReference>
<gene>
    <name evidence="2" type="ORF">PSM7751_03602</name>
</gene>
<accession>A0A1X7A2Q6</accession>
<feature type="chain" id="PRO_5012078226" evidence="1">
    <location>
        <begin position="23"/>
        <end position="88"/>
    </location>
</feature>
<feature type="signal peptide" evidence="1">
    <location>
        <begin position="1"/>
        <end position="22"/>
    </location>
</feature>
<evidence type="ECO:0000256" key="1">
    <source>
        <dbReference type="SAM" id="SignalP"/>
    </source>
</evidence>
<organism evidence="2 3">
    <name type="scientific">Pseudooceanicola marinus</name>
    <dbReference type="NCBI Taxonomy" id="396013"/>
    <lineage>
        <taxon>Bacteria</taxon>
        <taxon>Pseudomonadati</taxon>
        <taxon>Pseudomonadota</taxon>
        <taxon>Alphaproteobacteria</taxon>
        <taxon>Rhodobacterales</taxon>
        <taxon>Paracoccaceae</taxon>
        <taxon>Pseudooceanicola</taxon>
    </lineage>
</organism>
<dbReference type="AlphaFoldDB" id="A0A1X7A2Q6"/>
<dbReference type="EMBL" id="FWFN01000008">
    <property type="protein sequence ID" value="SLN68613.1"/>
    <property type="molecule type" value="Genomic_DNA"/>
</dbReference>
<protein>
    <submittedName>
        <fullName evidence="2">Uncharacterized protein</fullName>
    </submittedName>
</protein>
<keyword evidence="1" id="KW-0732">Signal</keyword>
<dbReference type="Proteomes" id="UP000193963">
    <property type="component" value="Unassembled WGS sequence"/>
</dbReference>
<evidence type="ECO:0000313" key="2">
    <source>
        <dbReference type="EMBL" id="SLN68613.1"/>
    </source>
</evidence>